<comment type="catalytic activity">
    <reaction evidence="1">
        <text>[protein]-peptidylproline (omega=180) = [protein]-peptidylproline (omega=0)</text>
        <dbReference type="Rhea" id="RHEA:16237"/>
        <dbReference type="Rhea" id="RHEA-COMP:10747"/>
        <dbReference type="Rhea" id="RHEA-COMP:10748"/>
        <dbReference type="ChEBI" id="CHEBI:83833"/>
        <dbReference type="ChEBI" id="CHEBI:83834"/>
        <dbReference type="EC" id="5.2.1.8"/>
    </reaction>
</comment>
<gene>
    <name evidence="14" type="ORF">CEUR00632_LOCUS13352</name>
</gene>
<dbReference type="InterPro" id="IPR020892">
    <property type="entry name" value="Cyclophilin-type_PPIase_CS"/>
</dbReference>
<keyword evidence="9" id="KW-0508">mRNA splicing</keyword>
<dbReference type="InterPro" id="IPR029000">
    <property type="entry name" value="Cyclophilin-like_dom_sf"/>
</dbReference>
<evidence type="ECO:0000256" key="12">
    <source>
        <dbReference type="SAM" id="MobiDB-lite"/>
    </source>
</evidence>
<evidence type="ECO:0000256" key="2">
    <source>
        <dbReference type="ARBA" id="ARBA00004123"/>
    </source>
</evidence>
<reference evidence="14" key="1">
    <citation type="submission" date="2021-01" db="EMBL/GenBank/DDBJ databases">
        <authorList>
            <person name="Corre E."/>
            <person name="Pelletier E."/>
            <person name="Niang G."/>
            <person name="Scheremetjew M."/>
            <person name="Finn R."/>
            <person name="Kale V."/>
            <person name="Holt S."/>
            <person name="Cochrane G."/>
            <person name="Meng A."/>
            <person name="Brown T."/>
            <person name="Cohen L."/>
        </authorList>
    </citation>
    <scope>NUCLEOTIDE SEQUENCE</scope>
    <source>
        <strain evidence="14">CCMP219</strain>
    </source>
</reference>
<dbReference type="AlphaFoldDB" id="A0A7R9VHV7"/>
<keyword evidence="8" id="KW-0697">Rotamase</keyword>
<evidence type="ECO:0000256" key="3">
    <source>
        <dbReference type="ARBA" id="ARBA00007365"/>
    </source>
</evidence>
<dbReference type="PROSITE" id="PS50072">
    <property type="entry name" value="CSA_PPIASE_2"/>
    <property type="match status" value="1"/>
</dbReference>
<comment type="subcellular location">
    <subcellularLocation>
        <location evidence="2">Nucleus</location>
    </subcellularLocation>
</comment>
<dbReference type="FunFam" id="2.40.100.10:FF:000002">
    <property type="entry name" value="Peptidyl-prolyl cis-trans isomerase"/>
    <property type="match status" value="1"/>
</dbReference>
<comment type="similarity">
    <text evidence="3">Belongs to the cyclophilin-type PPIase family.</text>
</comment>
<feature type="compositionally biased region" description="Basic and acidic residues" evidence="12">
    <location>
        <begin position="301"/>
        <end position="311"/>
    </location>
</feature>
<evidence type="ECO:0000256" key="5">
    <source>
        <dbReference type="ARBA" id="ARBA00013194"/>
    </source>
</evidence>
<evidence type="ECO:0000259" key="13">
    <source>
        <dbReference type="PROSITE" id="PS50072"/>
    </source>
</evidence>
<keyword evidence="11" id="KW-0539">Nucleus</keyword>
<dbReference type="SUPFAM" id="SSF50891">
    <property type="entry name" value="Cyclophilin-like"/>
    <property type="match status" value="1"/>
</dbReference>
<dbReference type="GO" id="GO:0005737">
    <property type="term" value="C:cytoplasm"/>
    <property type="evidence" value="ECO:0007669"/>
    <property type="project" value="TreeGrafter"/>
</dbReference>
<proteinExistence type="inferred from homology"/>
<dbReference type="PRINTS" id="PR00153">
    <property type="entry name" value="CSAPPISMRASE"/>
</dbReference>
<comment type="similarity">
    <text evidence="4">Belongs to the SYF2 family.</text>
</comment>
<dbReference type="Pfam" id="PF08231">
    <property type="entry name" value="SYF2"/>
    <property type="match status" value="1"/>
</dbReference>
<keyword evidence="7" id="KW-0747">Spliceosome</keyword>
<dbReference type="EC" id="5.2.1.8" evidence="5"/>
<dbReference type="GO" id="GO:0016018">
    <property type="term" value="F:cyclosporin A binding"/>
    <property type="evidence" value="ECO:0007669"/>
    <property type="project" value="TreeGrafter"/>
</dbReference>
<dbReference type="Pfam" id="PF00160">
    <property type="entry name" value="Pro_isomerase"/>
    <property type="match status" value="1"/>
</dbReference>
<organism evidence="14">
    <name type="scientific">Chlamydomonas euryale</name>
    <dbReference type="NCBI Taxonomy" id="1486919"/>
    <lineage>
        <taxon>Eukaryota</taxon>
        <taxon>Viridiplantae</taxon>
        <taxon>Chlorophyta</taxon>
        <taxon>core chlorophytes</taxon>
        <taxon>Chlorophyceae</taxon>
        <taxon>CS clade</taxon>
        <taxon>Chlamydomonadales</taxon>
        <taxon>Chlamydomonadaceae</taxon>
        <taxon>Chlamydomonas</taxon>
    </lineage>
</organism>
<evidence type="ECO:0000256" key="7">
    <source>
        <dbReference type="ARBA" id="ARBA00022728"/>
    </source>
</evidence>
<keyword evidence="10" id="KW-0413">Isomerase</keyword>
<dbReference type="GO" id="GO:0005681">
    <property type="term" value="C:spliceosomal complex"/>
    <property type="evidence" value="ECO:0007669"/>
    <property type="project" value="UniProtKB-KW"/>
</dbReference>
<feature type="compositionally biased region" description="Low complexity" evidence="12">
    <location>
        <begin position="224"/>
        <end position="241"/>
    </location>
</feature>
<evidence type="ECO:0000256" key="1">
    <source>
        <dbReference type="ARBA" id="ARBA00000971"/>
    </source>
</evidence>
<evidence type="ECO:0000256" key="6">
    <source>
        <dbReference type="ARBA" id="ARBA00022664"/>
    </source>
</evidence>
<evidence type="ECO:0000256" key="9">
    <source>
        <dbReference type="ARBA" id="ARBA00023187"/>
    </source>
</evidence>
<feature type="domain" description="PPIase cyclophilin-type" evidence="13">
    <location>
        <begin position="8"/>
        <end position="171"/>
    </location>
</feature>
<dbReference type="EMBL" id="HBEC01028936">
    <property type="protein sequence ID" value="CAD8296123.1"/>
    <property type="molecule type" value="Transcribed_RNA"/>
</dbReference>
<sequence length="523" mass="57739">MSENPRVFFDIEVGGETSGRVVMELFADVCPRTAENFRSLCTGEKGLGRSKKPLHFKGCVFHRIIPEFMCQGGDFTQGDGTGGESIYGQTFADEDFSLKHDQPGILSMANAGPNTNGSQFFLCTVPCPWLDGKHVVFGKVVEGMATVKRMEVVGTRTGKTMRRVIIADCGQLPSRMQTLLKLKKEKEELAKLKENPLQVLDPDEASRKRLQEMQAAAEPKRRAAPVAAAQSAGESAGGDDAQPSGGQVAAAPGHDAQRSTASGAGASEDAGGSSGRLDGDNGDEDDAGPADGVDPYAGMNARERKLHELRARLNQCRKANQTAVVAEKKRQKGITDPDAPPDDSSVGAKRRWYEEKKKKRAEELARMGLDPTQAHRLETVEQAELQYAKREKKEKPAGWDIFNTKALYNAYMKRTENVPYTKEDYEAAKARNPELYSDEVDGLKFGNAPALPDGNVDNMVNELTERERKRADYSRRRAFRESKDVDYINDRNAHFNKKIDRAYGKFTEETRANLERGTALPDR</sequence>
<dbReference type="GO" id="GO:0003755">
    <property type="term" value="F:peptidyl-prolyl cis-trans isomerase activity"/>
    <property type="evidence" value="ECO:0007669"/>
    <property type="project" value="UniProtKB-KW"/>
</dbReference>
<feature type="region of interest" description="Disordered" evidence="12">
    <location>
        <begin position="211"/>
        <end position="351"/>
    </location>
</feature>
<feature type="compositionally biased region" description="Low complexity" evidence="12">
    <location>
        <begin position="259"/>
        <end position="271"/>
    </location>
</feature>
<evidence type="ECO:0000313" key="14">
    <source>
        <dbReference type="EMBL" id="CAD8296123.1"/>
    </source>
</evidence>
<dbReference type="GO" id="GO:0006457">
    <property type="term" value="P:protein folding"/>
    <property type="evidence" value="ECO:0007669"/>
    <property type="project" value="InterPro"/>
</dbReference>
<evidence type="ECO:0000256" key="4">
    <source>
        <dbReference type="ARBA" id="ARBA00010028"/>
    </source>
</evidence>
<dbReference type="PANTHER" id="PTHR11071:SF553">
    <property type="entry name" value="PEPTIDYL-PROLYL CIS-TRANS ISOMERASE"/>
    <property type="match status" value="1"/>
</dbReference>
<dbReference type="Gene3D" id="2.40.100.10">
    <property type="entry name" value="Cyclophilin-like"/>
    <property type="match status" value="1"/>
</dbReference>
<keyword evidence="6" id="KW-0507">mRNA processing</keyword>
<dbReference type="InterPro" id="IPR013260">
    <property type="entry name" value="mRNA_splic_SYF2"/>
</dbReference>
<dbReference type="PANTHER" id="PTHR11071">
    <property type="entry name" value="PEPTIDYL-PROLYL CIS-TRANS ISOMERASE"/>
    <property type="match status" value="1"/>
</dbReference>
<evidence type="ECO:0000256" key="10">
    <source>
        <dbReference type="ARBA" id="ARBA00023235"/>
    </source>
</evidence>
<dbReference type="PROSITE" id="PS00170">
    <property type="entry name" value="CSA_PPIASE_1"/>
    <property type="match status" value="1"/>
</dbReference>
<dbReference type="CDD" id="cd01926">
    <property type="entry name" value="cyclophilin_ABH_like"/>
    <property type="match status" value="1"/>
</dbReference>
<evidence type="ECO:0000256" key="11">
    <source>
        <dbReference type="ARBA" id="ARBA00023242"/>
    </source>
</evidence>
<dbReference type="GO" id="GO:0008380">
    <property type="term" value="P:RNA splicing"/>
    <property type="evidence" value="ECO:0007669"/>
    <property type="project" value="UniProtKB-KW"/>
</dbReference>
<name>A0A7R9VHV7_9CHLO</name>
<evidence type="ECO:0000256" key="8">
    <source>
        <dbReference type="ARBA" id="ARBA00023110"/>
    </source>
</evidence>
<accession>A0A7R9VHV7</accession>
<dbReference type="InterPro" id="IPR002130">
    <property type="entry name" value="Cyclophilin-type_PPIase_dom"/>
</dbReference>
<dbReference type="GO" id="GO:0006397">
    <property type="term" value="P:mRNA processing"/>
    <property type="evidence" value="ECO:0007669"/>
    <property type="project" value="UniProtKB-KW"/>
</dbReference>
<protein>
    <recommendedName>
        <fullName evidence="5">peptidylprolyl isomerase</fullName>
        <ecNumber evidence="5">5.2.1.8</ecNumber>
    </recommendedName>
</protein>